<accession>A0A6M8HYG0</accession>
<reference evidence="1 2" key="1">
    <citation type="journal article" date="2014" name="World J. Microbiol. Biotechnol.">
        <title>Biodiversity and physiological characteristics of Antarctic and Arctic lichens-associated bacteria.</title>
        <authorList>
            <person name="Lee Y.M."/>
            <person name="Kim E.H."/>
            <person name="Lee H.K."/>
            <person name="Hong S.G."/>
        </authorList>
    </citation>
    <scope>NUCLEOTIDE SEQUENCE [LARGE SCALE GENOMIC DNA]</scope>
    <source>
        <strain evidence="1 2">PAMC 26569</strain>
        <plasmid evidence="1">unnamed2</plasmid>
    </source>
</reference>
<keyword evidence="2" id="KW-1185">Reference proteome</keyword>
<dbReference type="Proteomes" id="UP000500767">
    <property type="component" value="Plasmid unnamed2"/>
</dbReference>
<keyword evidence="1" id="KW-0614">Plasmid</keyword>
<evidence type="ECO:0000313" key="2">
    <source>
        <dbReference type="Proteomes" id="UP000500767"/>
    </source>
</evidence>
<protein>
    <submittedName>
        <fullName evidence="1">Uncharacterized protein</fullName>
    </submittedName>
</protein>
<organism evidence="1 2">
    <name type="scientific">Lichenicola cladoniae</name>
    <dbReference type="NCBI Taxonomy" id="1484109"/>
    <lineage>
        <taxon>Bacteria</taxon>
        <taxon>Pseudomonadati</taxon>
        <taxon>Pseudomonadota</taxon>
        <taxon>Alphaproteobacteria</taxon>
        <taxon>Acetobacterales</taxon>
        <taxon>Acetobacteraceae</taxon>
        <taxon>Lichenicola</taxon>
    </lineage>
</organism>
<gene>
    <name evidence="1" type="ORF">HN018_24995</name>
</gene>
<geneLocation type="plasmid" evidence="1 2">
    <name>unnamed2</name>
</geneLocation>
<proteinExistence type="predicted"/>
<evidence type="ECO:0000313" key="1">
    <source>
        <dbReference type="EMBL" id="QKE93442.1"/>
    </source>
</evidence>
<dbReference type="KEGG" id="lck:HN018_24995"/>
<dbReference type="AlphaFoldDB" id="A0A6M8HYG0"/>
<name>A0A6M8HYG0_9PROT</name>
<sequence length="177" mass="18589">MTQAETAGRNAAEAVETFTAGVGRSFMNKLEAAAQKEPGGVAAVLQEMRLGGKHADLRQEFDKRLKTDSSFASAYSGATNAVGDYGKSRLAVSDRLKAKGLSTTLADERLQSTDAALGEEASRLPGRAQGKSVLEELAEKASAMLQKAIDKVASVFRRPDEPAAQQAARAAPSMSMG</sequence>
<dbReference type="EMBL" id="CP053710">
    <property type="protein sequence ID" value="QKE93442.1"/>
    <property type="molecule type" value="Genomic_DNA"/>
</dbReference>
<dbReference type="RefSeq" id="WP_171837600.1">
    <property type="nucleotide sequence ID" value="NZ_CP053710.1"/>
</dbReference>